<proteinExistence type="inferred from homology"/>
<evidence type="ECO:0000256" key="5">
    <source>
        <dbReference type="ARBA" id="ARBA00022496"/>
    </source>
</evidence>
<evidence type="ECO:0000313" key="19">
    <source>
        <dbReference type="Proteomes" id="UP001232063"/>
    </source>
</evidence>
<dbReference type="Pfam" id="PF13715">
    <property type="entry name" value="CarbopepD_reg_2"/>
    <property type="match status" value="1"/>
</dbReference>
<dbReference type="EMBL" id="JASJOU010000015">
    <property type="protein sequence ID" value="MDJ1505266.1"/>
    <property type="molecule type" value="Genomic_DNA"/>
</dbReference>
<sequence>MKKLLLLFLLINSYLSLYAQTRILETGTLIGKVRSADGQPASYVGVFLPALGLSEQTDQTGSFRFAKIAIGQQTIQARLVGFEPASQTVTVRAGEITKVEITLKETSQQLNEIVVNGYVAYRNEVTNLATRTATPILEIPQSIQVIPQQVLRDQQAFTINEAIRNVAGMNLFSVYQDYTMRGFRSNDGNFAYNGVRGALYQFDQPGQLFNVEKIEAIKGPASSLFSNASPGGIINIVTKQPLTTRRYELSASYGTYNQFRLMADATGPLSPKLFYRLIAGYENSDALSRVQHIRHLFLAPSLRYQFSDRTQATLEINLYNDRRTVGFERGLLAPQQADGTYNLNALPIRWTRHNENDFSKTRGLSAQLRFSHQFSSLLSLHAMARSVHSDQEQQDITSGFGELVIAGVDSLINRSYQYFKQKPLFSFQANLYVQARLQTGPFEHLLIAGTDLANMGRTYYYGSWRAPSLSIYNPNFSRDYPVDRSQANQSFGGYTTENTWLLGGYVQDQISLARGLKALLGLRYDTYHYKNSSTDDFDAAYSGRDASTATVVLPRLGLVYQPVNMLSLYASYSEGFQPQYSNLNNAGGPFDPERGVQYEIGAKAELLGGKLVPTIAFYHLDKKNILVPDPTDPNGLRQRSDGKARSKGVEVTLQGNLTTQLSLITSYAYNQTKNQKGGEFGAPEGSLYPMAPNHTANAWVKYSFTNGPLNGLSLNTGLQHVSKRNTFTEGFVLPGFTTLDAGLSYKIKAISLGLNGNNLTNIRYYTGGYGRGIFWAGMPRSFRLTLGYQF</sequence>
<keyword evidence="13 14" id="KW-0998">Cell outer membrane</keyword>
<dbReference type="Gene3D" id="2.60.40.1120">
    <property type="entry name" value="Carboxypeptidase-like, regulatory domain"/>
    <property type="match status" value="1"/>
</dbReference>
<dbReference type="InterPro" id="IPR010105">
    <property type="entry name" value="TonB_sidphr_rcpt"/>
</dbReference>
<dbReference type="InterPro" id="IPR000531">
    <property type="entry name" value="Beta-barrel_TonB"/>
</dbReference>
<dbReference type="Gene3D" id="2.170.130.10">
    <property type="entry name" value="TonB-dependent receptor, plug domain"/>
    <property type="match status" value="1"/>
</dbReference>
<evidence type="ECO:0000259" key="17">
    <source>
        <dbReference type="Pfam" id="PF07715"/>
    </source>
</evidence>
<evidence type="ECO:0000256" key="2">
    <source>
        <dbReference type="ARBA" id="ARBA00009810"/>
    </source>
</evidence>
<dbReference type="AlphaFoldDB" id="A0AAE3R7U0"/>
<dbReference type="Proteomes" id="UP001232063">
    <property type="component" value="Unassembled WGS sequence"/>
</dbReference>
<dbReference type="InterPro" id="IPR036942">
    <property type="entry name" value="Beta-barrel_TonB_sf"/>
</dbReference>
<keyword evidence="10 15" id="KW-0798">TonB box</keyword>
<evidence type="ECO:0000256" key="1">
    <source>
        <dbReference type="ARBA" id="ARBA00004571"/>
    </source>
</evidence>
<feature type="domain" description="TonB-dependent receptor plug" evidence="17">
    <location>
        <begin position="137"/>
        <end position="233"/>
    </location>
</feature>
<evidence type="ECO:0000256" key="10">
    <source>
        <dbReference type="ARBA" id="ARBA00023077"/>
    </source>
</evidence>
<dbReference type="RefSeq" id="WP_314517174.1">
    <property type="nucleotide sequence ID" value="NZ_JASJOU010000015.1"/>
</dbReference>
<reference evidence="18" key="1">
    <citation type="submission" date="2023-05" db="EMBL/GenBank/DDBJ databases">
        <authorList>
            <person name="Zhang X."/>
        </authorList>
    </citation>
    <scope>NUCLEOTIDE SEQUENCE</scope>
    <source>
        <strain evidence="18">BD1B2-1</strain>
    </source>
</reference>
<dbReference type="GO" id="GO:0009279">
    <property type="term" value="C:cell outer membrane"/>
    <property type="evidence" value="ECO:0007669"/>
    <property type="project" value="UniProtKB-SubCell"/>
</dbReference>
<dbReference type="GO" id="GO:0015344">
    <property type="term" value="F:siderophore uptake transmembrane transporter activity"/>
    <property type="evidence" value="ECO:0007669"/>
    <property type="project" value="TreeGrafter"/>
</dbReference>
<evidence type="ECO:0000256" key="6">
    <source>
        <dbReference type="ARBA" id="ARBA00022692"/>
    </source>
</evidence>
<evidence type="ECO:0000256" key="4">
    <source>
        <dbReference type="ARBA" id="ARBA00022452"/>
    </source>
</evidence>
<evidence type="ECO:0000256" key="7">
    <source>
        <dbReference type="ARBA" id="ARBA00022729"/>
    </source>
</evidence>
<organism evidence="18 19">
    <name type="scientific">Xanthocytophaga agilis</name>
    <dbReference type="NCBI Taxonomy" id="3048010"/>
    <lineage>
        <taxon>Bacteria</taxon>
        <taxon>Pseudomonadati</taxon>
        <taxon>Bacteroidota</taxon>
        <taxon>Cytophagia</taxon>
        <taxon>Cytophagales</taxon>
        <taxon>Rhodocytophagaceae</taxon>
        <taxon>Xanthocytophaga</taxon>
    </lineage>
</organism>
<evidence type="ECO:0000256" key="15">
    <source>
        <dbReference type="RuleBase" id="RU003357"/>
    </source>
</evidence>
<dbReference type="GO" id="GO:0038023">
    <property type="term" value="F:signaling receptor activity"/>
    <property type="evidence" value="ECO:0007669"/>
    <property type="project" value="InterPro"/>
</dbReference>
<dbReference type="SUPFAM" id="SSF49452">
    <property type="entry name" value="Starch-binding domain-like"/>
    <property type="match status" value="1"/>
</dbReference>
<evidence type="ECO:0000256" key="13">
    <source>
        <dbReference type="ARBA" id="ARBA00023237"/>
    </source>
</evidence>
<keyword evidence="8" id="KW-0408">Iron</keyword>
<keyword evidence="4 14" id="KW-1134">Transmembrane beta strand</keyword>
<comment type="similarity">
    <text evidence="2 14 15">Belongs to the TonB-dependent receptor family.</text>
</comment>
<accession>A0AAE3R7U0</accession>
<dbReference type="SUPFAM" id="SSF56935">
    <property type="entry name" value="Porins"/>
    <property type="match status" value="1"/>
</dbReference>
<dbReference type="InterPro" id="IPR037066">
    <property type="entry name" value="Plug_dom_sf"/>
</dbReference>
<dbReference type="GO" id="GO:0015891">
    <property type="term" value="P:siderophore transport"/>
    <property type="evidence" value="ECO:0007669"/>
    <property type="project" value="InterPro"/>
</dbReference>
<dbReference type="PANTHER" id="PTHR32552:SF68">
    <property type="entry name" value="FERRICHROME OUTER MEMBRANE TRANSPORTER_PHAGE RECEPTOR"/>
    <property type="match status" value="1"/>
</dbReference>
<keyword evidence="5" id="KW-0410">Iron transport</keyword>
<keyword evidence="7" id="KW-0732">Signal</keyword>
<evidence type="ECO:0000256" key="12">
    <source>
        <dbReference type="ARBA" id="ARBA00023170"/>
    </source>
</evidence>
<evidence type="ECO:0000259" key="16">
    <source>
        <dbReference type="Pfam" id="PF00593"/>
    </source>
</evidence>
<dbReference type="CDD" id="cd01347">
    <property type="entry name" value="ligand_gated_channel"/>
    <property type="match status" value="1"/>
</dbReference>
<keyword evidence="3 14" id="KW-0813">Transport</keyword>
<protein>
    <submittedName>
        <fullName evidence="18">TonB-dependent receptor</fullName>
    </submittedName>
</protein>
<dbReference type="PROSITE" id="PS52016">
    <property type="entry name" value="TONB_DEPENDENT_REC_3"/>
    <property type="match status" value="1"/>
</dbReference>
<dbReference type="Gene3D" id="2.40.170.20">
    <property type="entry name" value="TonB-dependent receptor, beta-barrel domain"/>
    <property type="match status" value="1"/>
</dbReference>
<keyword evidence="11 14" id="KW-0472">Membrane</keyword>
<feature type="domain" description="TonB-dependent receptor-like beta-barrel" evidence="16">
    <location>
        <begin position="311"/>
        <end position="759"/>
    </location>
</feature>
<name>A0AAE3R7U0_9BACT</name>
<dbReference type="InterPro" id="IPR013784">
    <property type="entry name" value="Carb-bd-like_fold"/>
</dbReference>
<dbReference type="Pfam" id="PF00593">
    <property type="entry name" value="TonB_dep_Rec_b-barrel"/>
    <property type="match status" value="1"/>
</dbReference>
<evidence type="ECO:0000256" key="8">
    <source>
        <dbReference type="ARBA" id="ARBA00023004"/>
    </source>
</evidence>
<dbReference type="PANTHER" id="PTHR32552">
    <property type="entry name" value="FERRICHROME IRON RECEPTOR-RELATED"/>
    <property type="match status" value="1"/>
</dbReference>
<dbReference type="Pfam" id="PF07715">
    <property type="entry name" value="Plug"/>
    <property type="match status" value="1"/>
</dbReference>
<comment type="subcellular location">
    <subcellularLocation>
        <location evidence="1 14">Cell outer membrane</location>
        <topology evidence="1 14">Multi-pass membrane protein</topology>
    </subcellularLocation>
</comment>
<dbReference type="NCBIfam" id="TIGR01783">
    <property type="entry name" value="TonB-siderophor"/>
    <property type="match status" value="1"/>
</dbReference>
<evidence type="ECO:0000256" key="9">
    <source>
        <dbReference type="ARBA" id="ARBA00023065"/>
    </source>
</evidence>
<evidence type="ECO:0000256" key="11">
    <source>
        <dbReference type="ARBA" id="ARBA00023136"/>
    </source>
</evidence>
<keyword evidence="6 14" id="KW-0812">Transmembrane</keyword>
<keyword evidence="9" id="KW-0406">Ion transport</keyword>
<keyword evidence="19" id="KW-1185">Reference proteome</keyword>
<dbReference type="InterPro" id="IPR039426">
    <property type="entry name" value="TonB-dep_rcpt-like"/>
</dbReference>
<evidence type="ECO:0000256" key="14">
    <source>
        <dbReference type="PROSITE-ProRule" id="PRU01360"/>
    </source>
</evidence>
<evidence type="ECO:0000313" key="18">
    <source>
        <dbReference type="EMBL" id="MDJ1505266.1"/>
    </source>
</evidence>
<gene>
    <name evidence="18" type="ORF">QNI22_31715</name>
</gene>
<keyword evidence="12 18" id="KW-0675">Receptor</keyword>
<evidence type="ECO:0000256" key="3">
    <source>
        <dbReference type="ARBA" id="ARBA00022448"/>
    </source>
</evidence>
<dbReference type="GO" id="GO:0030246">
    <property type="term" value="F:carbohydrate binding"/>
    <property type="evidence" value="ECO:0007669"/>
    <property type="project" value="InterPro"/>
</dbReference>
<comment type="caution">
    <text evidence="18">The sequence shown here is derived from an EMBL/GenBank/DDBJ whole genome shotgun (WGS) entry which is preliminary data.</text>
</comment>
<dbReference type="InterPro" id="IPR012910">
    <property type="entry name" value="Plug_dom"/>
</dbReference>